<keyword evidence="3" id="KW-0560">Oxidoreductase</keyword>
<name>A0ABR9RSZ2_9ACTN</name>
<dbReference type="InterPro" id="IPR036922">
    <property type="entry name" value="Rieske_2Fe-2S_sf"/>
</dbReference>
<keyword evidence="5" id="KW-0411">Iron-sulfur</keyword>
<dbReference type="EMBL" id="JADCSA010000007">
    <property type="protein sequence ID" value="MBE7324699.1"/>
    <property type="molecule type" value="Genomic_DNA"/>
</dbReference>
<evidence type="ECO:0000259" key="8">
    <source>
        <dbReference type="PROSITE" id="PS51296"/>
    </source>
</evidence>
<feature type="domain" description="Rieske" evidence="8">
    <location>
        <begin position="6"/>
        <end position="107"/>
    </location>
</feature>
<dbReference type="RefSeq" id="WP_193638039.1">
    <property type="nucleotide sequence ID" value="NZ_JADCSA010000007.1"/>
</dbReference>
<evidence type="ECO:0000256" key="3">
    <source>
        <dbReference type="ARBA" id="ARBA00023002"/>
    </source>
</evidence>
<evidence type="ECO:0000256" key="2">
    <source>
        <dbReference type="ARBA" id="ARBA00022723"/>
    </source>
</evidence>
<gene>
    <name evidence="9" type="primary">nirD</name>
    <name evidence="9" type="ORF">IEQ44_08540</name>
</gene>
<evidence type="ECO:0000256" key="7">
    <source>
        <dbReference type="SAM" id="MobiDB-lite"/>
    </source>
</evidence>
<dbReference type="InterPro" id="IPR012748">
    <property type="entry name" value="Rieske-like_NirD"/>
</dbReference>
<evidence type="ECO:0000256" key="5">
    <source>
        <dbReference type="ARBA" id="ARBA00023014"/>
    </source>
</evidence>
<accession>A0ABR9RSZ2</accession>
<dbReference type="Pfam" id="PF13806">
    <property type="entry name" value="Rieske_2"/>
    <property type="match status" value="1"/>
</dbReference>
<dbReference type="Gene3D" id="2.102.10.10">
    <property type="entry name" value="Rieske [2Fe-2S] iron-sulphur domain"/>
    <property type="match status" value="1"/>
</dbReference>
<evidence type="ECO:0000313" key="10">
    <source>
        <dbReference type="Proteomes" id="UP000756387"/>
    </source>
</evidence>
<evidence type="ECO:0000256" key="6">
    <source>
        <dbReference type="ARBA" id="ARBA00023063"/>
    </source>
</evidence>
<organism evidence="9 10">
    <name type="scientific">Nocardioides malaquae</name>
    <dbReference type="NCBI Taxonomy" id="2773426"/>
    <lineage>
        <taxon>Bacteria</taxon>
        <taxon>Bacillati</taxon>
        <taxon>Actinomycetota</taxon>
        <taxon>Actinomycetes</taxon>
        <taxon>Propionibacteriales</taxon>
        <taxon>Nocardioidaceae</taxon>
        <taxon>Nocardioides</taxon>
    </lineage>
</organism>
<dbReference type="PROSITE" id="PS51296">
    <property type="entry name" value="RIESKE"/>
    <property type="match status" value="1"/>
</dbReference>
<reference evidence="9 10" key="1">
    <citation type="submission" date="2020-10" db="EMBL/GenBank/DDBJ databases">
        <title>Nocardioides sp. isolated from sludge.</title>
        <authorList>
            <person name="Zhang X."/>
        </authorList>
    </citation>
    <scope>NUCLEOTIDE SEQUENCE [LARGE SCALE GENOMIC DNA]</scope>
    <source>
        <strain evidence="9 10">Y6</strain>
    </source>
</reference>
<dbReference type="PANTHER" id="PTHR40562:SF1">
    <property type="entry name" value="NITRITE REDUCTASE (NADH) SMALL SUBUNIT"/>
    <property type="match status" value="1"/>
</dbReference>
<dbReference type="PROSITE" id="PS51300">
    <property type="entry name" value="NIRD"/>
    <property type="match status" value="1"/>
</dbReference>
<dbReference type="NCBIfam" id="TIGR02378">
    <property type="entry name" value="nirD_assim_sml"/>
    <property type="match status" value="1"/>
</dbReference>
<dbReference type="PANTHER" id="PTHR40562">
    <property type="match status" value="1"/>
</dbReference>
<comment type="caution">
    <text evidence="9">The sequence shown here is derived from an EMBL/GenBank/DDBJ whole genome shotgun (WGS) entry which is preliminary data.</text>
</comment>
<protein>
    <submittedName>
        <fullName evidence="9">Nitrite reductase small subunit NirD</fullName>
    </submittedName>
</protein>
<evidence type="ECO:0000256" key="4">
    <source>
        <dbReference type="ARBA" id="ARBA00023004"/>
    </source>
</evidence>
<dbReference type="InterPro" id="IPR017941">
    <property type="entry name" value="Rieske_2Fe-2S"/>
</dbReference>
<dbReference type="SUPFAM" id="SSF50022">
    <property type="entry name" value="ISP domain"/>
    <property type="match status" value="1"/>
</dbReference>
<evidence type="ECO:0000256" key="1">
    <source>
        <dbReference type="ARBA" id="ARBA00022714"/>
    </source>
</evidence>
<keyword evidence="6" id="KW-0534">Nitrate assimilation</keyword>
<keyword evidence="2" id="KW-0479">Metal-binding</keyword>
<keyword evidence="10" id="KW-1185">Reference proteome</keyword>
<evidence type="ECO:0000313" key="9">
    <source>
        <dbReference type="EMBL" id="MBE7324699.1"/>
    </source>
</evidence>
<dbReference type="InterPro" id="IPR017881">
    <property type="entry name" value="NirD"/>
</dbReference>
<sequence length="145" mass="15902">MGGDTWQAVCALEEIEVERGVAALVHAQAVAIFRTARDEVHALANQDPGRRGAVLARGIVGRRGSVDFVALPLHRHAFDLATGVCLQDPTVRVAVYDTRVVDGVVEVGARRERAPVPTVVRRPRRGAPVRRPELSRWPPLPRRGR</sequence>
<feature type="region of interest" description="Disordered" evidence="7">
    <location>
        <begin position="118"/>
        <end position="145"/>
    </location>
</feature>
<dbReference type="CDD" id="cd03529">
    <property type="entry name" value="Rieske_NirD"/>
    <property type="match status" value="1"/>
</dbReference>
<dbReference type="Proteomes" id="UP000756387">
    <property type="component" value="Unassembled WGS sequence"/>
</dbReference>
<keyword evidence="4" id="KW-0408">Iron</keyword>
<keyword evidence="1" id="KW-0001">2Fe-2S</keyword>
<proteinExistence type="predicted"/>